<proteinExistence type="predicted"/>
<dbReference type="EMBL" id="JARWAK010000018">
    <property type="protein sequence ID" value="MDR5868418.1"/>
    <property type="molecule type" value="Genomic_DNA"/>
</dbReference>
<reference evidence="1 2" key="1">
    <citation type="submission" date="2023-04" db="EMBL/GenBank/DDBJ databases">
        <title>A long-awaited taxogenomic arrangement of the family Halomonadaceae.</title>
        <authorList>
            <person name="De La Haba R."/>
            <person name="Chuvochina M."/>
            <person name="Wittouck S."/>
            <person name="Arahal D.R."/>
            <person name="Sanchez-Porro C."/>
            <person name="Hugenholtz P."/>
            <person name="Ventosa A."/>
        </authorList>
    </citation>
    <scope>NUCLEOTIDE SEQUENCE [LARGE SCALE GENOMIC DNA]</scope>
    <source>
        <strain evidence="1 2">DSM 23530</strain>
    </source>
</reference>
<evidence type="ECO:0000313" key="2">
    <source>
        <dbReference type="Proteomes" id="UP001264519"/>
    </source>
</evidence>
<dbReference type="Pfam" id="PF20027">
    <property type="entry name" value="DUF6435"/>
    <property type="match status" value="1"/>
</dbReference>
<dbReference type="RefSeq" id="WP_309653991.1">
    <property type="nucleotide sequence ID" value="NZ_JARWAK010000018.1"/>
</dbReference>
<dbReference type="Proteomes" id="UP001264519">
    <property type="component" value="Unassembled WGS sequence"/>
</dbReference>
<evidence type="ECO:0000313" key="1">
    <source>
        <dbReference type="EMBL" id="MDR5868418.1"/>
    </source>
</evidence>
<comment type="caution">
    <text evidence="1">The sequence shown here is derived from an EMBL/GenBank/DDBJ whole genome shotgun (WGS) entry which is preliminary data.</text>
</comment>
<accession>A0ABU1G791</accession>
<sequence>MLNWLRRDPIKRLQRQYERKLEQAMQAARNGDMRANATLTEEAEAMRAAIERHKAGPGKG</sequence>
<keyword evidence="2" id="KW-1185">Reference proteome</keyword>
<organism evidence="1 2">
    <name type="scientific">Halomonas koreensis</name>
    <dbReference type="NCBI Taxonomy" id="245385"/>
    <lineage>
        <taxon>Bacteria</taxon>
        <taxon>Pseudomonadati</taxon>
        <taxon>Pseudomonadota</taxon>
        <taxon>Gammaproteobacteria</taxon>
        <taxon>Oceanospirillales</taxon>
        <taxon>Halomonadaceae</taxon>
        <taxon>Halomonas</taxon>
    </lineage>
</organism>
<protein>
    <submittedName>
        <fullName evidence="1">DUF6435 family protein</fullName>
    </submittedName>
</protein>
<name>A0ABU1G791_9GAMM</name>
<dbReference type="NCBIfam" id="NF033487">
    <property type="entry name" value="Lacal_2735_fam"/>
    <property type="match status" value="1"/>
</dbReference>
<gene>
    <name evidence="1" type="ORF">QC818_16660</name>
</gene>
<dbReference type="InterPro" id="IPR045493">
    <property type="entry name" value="DUF6435"/>
</dbReference>